<sequence>MNFRISKVLPPLFFLFSLCFTQTNPLFNIKGKAAFAKDNPIPNTEIMLLDTLGKMIQKTKSSKKFLKKYGGGKFKFENVPSGEYIITVDFQTENKIKKRISLDDSNLNVGTIYNILPFPKYKIANYPVPDPIYLRPIPTDPVPGDTINIRHILVQLDGTANTVIVDSIIQDTVYFIHANSLDHDTLELDQVYLIYNHFGKMIHHSRSLRNRMSDLQKRDGYILFHNGDSLEYNNIYFAPGAEVATFHEIDSTMISKYHSLYDIYKIRSGPSYLGYSVRKGFTTGLITIGTIMGIQMIQSKSFGPILKLYSPDFSPIRKETGQYYYPMITSLSFFAIGRIAYDLYKDRRTNYILPVHENDPFPKNMFVFSFPEWIWKKSQPIVRPIMNSKPVKWWKNRKLRKLQKQAAK</sequence>
<organism evidence="1">
    <name type="scientific">marine metagenome</name>
    <dbReference type="NCBI Taxonomy" id="408172"/>
    <lineage>
        <taxon>unclassified sequences</taxon>
        <taxon>metagenomes</taxon>
        <taxon>ecological metagenomes</taxon>
    </lineage>
</organism>
<gene>
    <name evidence="1" type="ORF">METZ01_LOCUS134856</name>
</gene>
<protein>
    <recommendedName>
        <fullName evidence="2">Carboxypeptidase regulatory-like domain-containing protein</fullName>
    </recommendedName>
</protein>
<name>A0A381YZE5_9ZZZZ</name>
<evidence type="ECO:0008006" key="2">
    <source>
        <dbReference type="Google" id="ProtNLM"/>
    </source>
</evidence>
<proteinExistence type="predicted"/>
<dbReference type="EMBL" id="UINC01019373">
    <property type="protein sequence ID" value="SVA82002.1"/>
    <property type="molecule type" value="Genomic_DNA"/>
</dbReference>
<accession>A0A381YZE5</accession>
<reference evidence="1" key="1">
    <citation type="submission" date="2018-05" db="EMBL/GenBank/DDBJ databases">
        <authorList>
            <person name="Lanie J.A."/>
            <person name="Ng W.-L."/>
            <person name="Kazmierczak K.M."/>
            <person name="Andrzejewski T.M."/>
            <person name="Davidsen T.M."/>
            <person name="Wayne K.J."/>
            <person name="Tettelin H."/>
            <person name="Glass J.I."/>
            <person name="Rusch D."/>
            <person name="Podicherti R."/>
            <person name="Tsui H.-C.T."/>
            <person name="Winkler M.E."/>
        </authorList>
    </citation>
    <scope>NUCLEOTIDE SEQUENCE</scope>
</reference>
<evidence type="ECO:0000313" key="1">
    <source>
        <dbReference type="EMBL" id="SVA82002.1"/>
    </source>
</evidence>
<dbReference type="AlphaFoldDB" id="A0A381YZE5"/>